<feature type="transmembrane region" description="Helical" evidence="1">
    <location>
        <begin position="7"/>
        <end position="29"/>
    </location>
</feature>
<keyword evidence="1" id="KW-0812">Transmembrane</keyword>
<dbReference type="EMBL" id="JAHESF010000003">
    <property type="protein sequence ID" value="MBT1696014.1"/>
    <property type="molecule type" value="Genomic_DNA"/>
</dbReference>
<evidence type="ECO:0008006" key="4">
    <source>
        <dbReference type="Google" id="ProtNLM"/>
    </source>
</evidence>
<evidence type="ECO:0000313" key="3">
    <source>
        <dbReference type="Proteomes" id="UP001319200"/>
    </source>
</evidence>
<evidence type="ECO:0000313" key="2">
    <source>
        <dbReference type="EMBL" id="MBT1696014.1"/>
    </source>
</evidence>
<proteinExistence type="predicted"/>
<evidence type="ECO:0000256" key="1">
    <source>
        <dbReference type="SAM" id="Phobius"/>
    </source>
</evidence>
<dbReference type="Proteomes" id="UP001319200">
    <property type="component" value="Unassembled WGS sequence"/>
</dbReference>
<dbReference type="AlphaFoldDB" id="A0AAP2DLB4"/>
<protein>
    <recommendedName>
        <fullName evidence="4">DUF1682 domain-containing protein</fullName>
    </recommendedName>
</protein>
<name>A0AAP2DLB4_9BACT</name>
<dbReference type="RefSeq" id="WP_254160905.1">
    <property type="nucleotide sequence ID" value="NZ_JAHESF010000003.1"/>
</dbReference>
<sequence>MKRRFPFFFFFPLLVLVLSAVIMLLWNSILPEVVHVERISYLQAMGLFILSRILFGGFRFAGRGRPGFGPPPHIREKWMNMSEEERMKFRQEWRARCGRR</sequence>
<keyword evidence="3" id="KW-1185">Reference proteome</keyword>
<keyword evidence="1" id="KW-0472">Membrane</keyword>
<accession>A0AAP2DLB4</accession>
<gene>
    <name evidence="2" type="ORF">KK083_03940</name>
</gene>
<keyword evidence="1" id="KW-1133">Transmembrane helix</keyword>
<feature type="transmembrane region" description="Helical" evidence="1">
    <location>
        <begin position="41"/>
        <end position="61"/>
    </location>
</feature>
<organism evidence="2 3">
    <name type="scientific">Chryseosolibacter histidini</name>
    <dbReference type="NCBI Taxonomy" id="2782349"/>
    <lineage>
        <taxon>Bacteria</taxon>
        <taxon>Pseudomonadati</taxon>
        <taxon>Bacteroidota</taxon>
        <taxon>Cytophagia</taxon>
        <taxon>Cytophagales</taxon>
        <taxon>Chryseotaleaceae</taxon>
        <taxon>Chryseosolibacter</taxon>
    </lineage>
</organism>
<comment type="caution">
    <text evidence="2">The sequence shown here is derived from an EMBL/GenBank/DDBJ whole genome shotgun (WGS) entry which is preliminary data.</text>
</comment>
<reference evidence="2 3" key="1">
    <citation type="submission" date="2021-05" db="EMBL/GenBank/DDBJ databases">
        <title>A Polyphasic approach of four new species of the genus Ohtaekwangia: Ohtaekwangia histidinii sp. nov., Ohtaekwangia cretensis sp. nov., Ohtaekwangia indiensis sp. nov., Ohtaekwangia reichenbachii sp. nov. from diverse environment.</title>
        <authorList>
            <person name="Octaviana S."/>
        </authorList>
    </citation>
    <scope>NUCLEOTIDE SEQUENCE [LARGE SCALE GENOMIC DNA]</scope>
    <source>
        <strain evidence="2 3">PWU4</strain>
    </source>
</reference>